<dbReference type="PANTHER" id="PTHR45527">
    <property type="entry name" value="NONRIBOSOMAL PEPTIDE SYNTHETASE"/>
    <property type="match status" value="1"/>
</dbReference>
<feature type="domain" description="Condensation" evidence="2">
    <location>
        <begin position="471"/>
        <end position="843"/>
    </location>
</feature>
<dbReference type="OrthoDB" id="9757559at2"/>
<dbReference type="SUPFAM" id="SSF52777">
    <property type="entry name" value="CoA-dependent acyltransferases"/>
    <property type="match status" value="4"/>
</dbReference>
<keyword evidence="4" id="KW-1185">Reference proteome</keyword>
<dbReference type="Gene3D" id="3.30.559.30">
    <property type="entry name" value="Nonribosomal peptide synthetase, condensation domain"/>
    <property type="match status" value="2"/>
</dbReference>
<protein>
    <submittedName>
        <fullName evidence="3">Phenyloxazoline synthase MbtB</fullName>
        <ecNumber evidence="3">6.3.2.-</ecNumber>
    </submittedName>
</protein>
<accession>A0A2U3MZP0</accession>
<dbReference type="Proteomes" id="UP000245974">
    <property type="component" value="Unassembled WGS sequence"/>
</dbReference>
<evidence type="ECO:0000259" key="2">
    <source>
        <dbReference type="Pfam" id="PF00668"/>
    </source>
</evidence>
<dbReference type="AlphaFoldDB" id="A0A2U3MZP0"/>
<dbReference type="GO" id="GO:0031177">
    <property type="term" value="F:phosphopantetheine binding"/>
    <property type="evidence" value="ECO:0007669"/>
    <property type="project" value="TreeGrafter"/>
</dbReference>
<evidence type="ECO:0000313" key="4">
    <source>
        <dbReference type="Proteomes" id="UP000245974"/>
    </source>
</evidence>
<dbReference type="GO" id="GO:0044550">
    <property type="term" value="P:secondary metabolite biosynthetic process"/>
    <property type="evidence" value="ECO:0007669"/>
    <property type="project" value="TreeGrafter"/>
</dbReference>
<dbReference type="EMBL" id="OOGT01000088">
    <property type="protein sequence ID" value="SPL70888.1"/>
    <property type="molecule type" value="Genomic_DNA"/>
</dbReference>
<dbReference type="InterPro" id="IPR001242">
    <property type="entry name" value="Condensation_dom"/>
</dbReference>
<dbReference type="EC" id="6.3.2.-" evidence="3"/>
<evidence type="ECO:0000313" key="3">
    <source>
        <dbReference type="EMBL" id="SPL70888.1"/>
    </source>
</evidence>
<gene>
    <name evidence="3" type="primary">mbtB</name>
    <name evidence="3" type="ORF">KPC_2066</name>
</gene>
<dbReference type="GO" id="GO:0000036">
    <property type="term" value="F:acyl carrier activity"/>
    <property type="evidence" value="ECO:0007669"/>
    <property type="project" value="TreeGrafter"/>
</dbReference>
<dbReference type="Pfam" id="PF00668">
    <property type="entry name" value="Condensation"/>
    <property type="match status" value="2"/>
</dbReference>
<reference evidence="4" key="1">
    <citation type="submission" date="2018-03" db="EMBL/GenBank/DDBJ databases">
        <authorList>
            <person name="Blom J."/>
        </authorList>
    </citation>
    <scope>NUCLEOTIDE SEQUENCE [LARGE SCALE GENOMIC DNA]</scope>
    <source>
        <strain evidence="4">KPC-SM-21</strain>
    </source>
</reference>
<dbReference type="GO" id="GO:0016874">
    <property type="term" value="F:ligase activity"/>
    <property type="evidence" value="ECO:0007669"/>
    <property type="project" value="UniProtKB-KW"/>
</dbReference>
<dbReference type="PANTHER" id="PTHR45527:SF10">
    <property type="entry name" value="PYOCHELIN SYNTHASE PCHF"/>
    <property type="match status" value="1"/>
</dbReference>
<dbReference type="InterPro" id="IPR023213">
    <property type="entry name" value="CAT-like_dom_sf"/>
</dbReference>
<dbReference type="GO" id="GO:0043041">
    <property type="term" value="P:amino acid activation for nonribosomal peptide biosynthetic process"/>
    <property type="evidence" value="ECO:0007669"/>
    <property type="project" value="TreeGrafter"/>
</dbReference>
<dbReference type="Gene3D" id="3.30.559.10">
    <property type="entry name" value="Chloramphenicol acetyltransferase-like domain"/>
    <property type="match status" value="2"/>
</dbReference>
<proteinExistence type="predicted"/>
<dbReference type="GO" id="GO:0005737">
    <property type="term" value="C:cytoplasm"/>
    <property type="evidence" value="ECO:0007669"/>
    <property type="project" value="TreeGrafter"/>
</dbReference>
<name>A0A2U3MZP0_9GAMM</name>
<keyword evidence="1 3" id="KW-0436">Ligase</keyword>
<feature type="domain" description="Condensation" evidence="2">
    <location>
        <begin position="3"/>
        <end position="426"/>
    </location>
</feature>
<dbReference type="InParanoid" id="A0A2U3MZP0"/>
<evidence type="ECO:0000256" key="1">
    <source>
        <dbReference type="ARBA" id="ARBA00022598"/>
    </source>
</evidence>
<sequence length="959" mass="109465">MSELTSMQAACWFGRSNNAILGGVSAHLYAEFDGQFIDTNRLNSAIERLYQEHELLRLNINADGIPNIVPFIHIPRLEIDDFSMLSSDELEQKLLQKREQWTHQQLDLTRAETAKFSISLFKNNIFRFHVDTDMIAIDPSSFRRLMEDLALFYEDIDTVFLAPPSFFNWYDKVRSDADFKKLRNRDRLWWKARLADIAPAPSLPFCGNESAKAQSYRLNTWLQPAERNALKQLARSQQITLSSLVLSLFAFTLHKSTQDLSFRLNVPVFWRELLYQDIRRTIGDFANLVILNVHMAHVDTIAALGKQIASQMIELLEHSHYSGVNVMRDLSRYHGSAQLAPVVFTSALDLPEGELFSERVKHVFGSMNWTISQGPQVALDVQVANMDGGILINWDIRIDALPKDWITDLFHSFSSLLKQVAAEPERLNTPLVHLDHSLSKETNMQKPLNTLQKAYLLGRTTSLPLGGVAMQEFRQYHGSMDIVLLKQRLTEMVRRHESLRTYIDKNKLIQFVSDQEVIQLTEIDLTALTPELAAQHIQAHKYHYTHALFDLDQPPWDITVFLLKDHLLTIFVRFDALILDGRSIAALMLELFDGQQHEIEEQTVVTTSENNISQRQSDMAYWEQKLSQVAHAPQLPWDASLQDVITSRYQRKSLVIAPDQFKQMSKVGAKQALFKNSVIMSVILQVLAYWSHDGSLCVAVPTLPLYAGPFSNSSTFIAIEWKHSQHMVEQATLLQTDILEGLQHLSFSGVDLARLLFEKSGSGPVLPVVITNGLSWPVLAESMLIKQQDGLTQTPQVAIDIRFSMQSNGALQFNIDYAEAAISAEMIDDFLNALKYAIDQITHSGVFNVELSDHFAELQSKRHYFNNYSLKNQIIREQTTVKEKTSQRNQLLNIYLETLGQPENASFDDLTHFINMGLRPHHLKIISQRINETYAIQLSPAQLIHCRDVTEVEKLIAQY</sequence>
<dbReference type="CDD" id="cd19535">
    <property type="entry name" value="Cyc_NRPS"/>
    <property type="match status" value="1"/>
</dbReference>
<organism evidence="3 4">
    <name type="scientific">Acinetobacter stercoris</name>
    <dbReference type="NCBI Taxonomy" id="2126983"/>
    <lineage>
        <taxon>Bacteria</taxon>
        <taxon>Pseudomonadati</taxon>
        <taxon>Pseudomonadota</taxon>
        <taxon>Gammaproteobacteria</taxon>
        <taxon>Moraxellales</taxon>
        <taxon>Moraxellaceae</taxon>
        <taxon>Acinetobacter</taxon>
    </lineage>
</organism>
<dbReference type="InterPro" id="IPR057737">
    <property type="entry name" value="Condensation_MtbB-like"/>
</dbReference>